<dbReference type="GO" id="GO:0004674">
    <property type="term" value="F:protein serine/threonine kinase activity"/>
    <property type="evidence" value="ECO:0007669"/>
    <property type="project" value="TreeGrafter"/>
</dbReference>
<dbReference type="AlphaFoldDB" id="A0A5N6XMR1"/>
<keyword evidence="2" id="KW-0067">ATP-binding</keyword>
<reference evidence="4" key="1">
    <citation type="submission" date="2019-04" db="EMBL/GenBank/DDBJ databases">
        <title>Friends and foes A comparative genomics study of 23 Aspergillus species from section Flavi.</title>
        <authorList>
            <consortium name="DOE Joint Genome Institute"/>
            <person name="Kjaerbolling I."/>
            <person name="Vesth T."/>
            <person name="Frisvad J.C."/>
            <person name="Nybo J.L."/>
            <person name="Theobald S."/>
            <person name="Kildgaard S."/>
            <person name="Isbrandt T."/>
            <person name="Kuo A."/>
            <person name="Sato A."/>
            <person name="Lyhne E.K."/>
            <person name="Kogle M.E."/>
            <person name="Wiebenga A."/>
            <person name="Kun R.S."/>
            <person name="Lubbers R.J."/>
            <person name="Makela M.R."/>
            <person name="Barry K."/>
            <person name="Chovatia M."/>
            <person name="Clum A."/>
            <person name="Daum C."/>
            <person name="Haridas S."/>
            <person name="He G."/>
            <person name="LaButti K."/>
            <person name="Lipzen A."/>
            <person name="Mondo S."/>
            <person name="Riley R."/>
            <person name="Salamov A."/>
            <person name="Simmons B.A."/>
            <person name="Magnuson J.K."/>
            <person name="Henrissat B."/>
            <person name="Mortensen U.H."/>
            <person name="Larsen T.O."/>
            <person name="Devries R.P."/>
            <person name="Grigoriev I.V."/>
            <person name="Machida M."/>
            <person name="Baker S.E."/>
            <person name="Andersen M.R."/>
        </authorList>
    </citation>
    <scope>NUCLEOTIDE SEQUENCE</scope>
    <source>
        <strain evidence="4">CBS 117612</strain>
    </source>
</reference>
<protein>
    <recommendedName>
        <fullName evidence="3">Protein kinase domain-containing protein</fullName>
    </recommendedName>
</protein>
<dbReference type="PROSITE" id="PS50011">
    <property type="entry name" value="PROTEIN_KINASE_DOM"/>
    <property type="match status" value="1"/>
</dbReference>
<sequence length="316" mass="35900">MMYHYLEGVYSALTKFFSSRLIWTETSQPRTNDIDPVQYFTGNFVAEQPHDHNLLSIGIFAKVHILDGKVVRKIPRSGSPEDKLPISRESHIYKLLGDHPRIAQCLFGSDDFVDIQYYPNGNLMDYIREHHNSVSLAVRLNWFRQIIEAVVKIHAHGVIHSDLALRQFFLDGNKDVRLGDFNSSQWPGGMALGYEKASHCLPRDYEEPNTVTSDLFALGSTLYELMTGTVPHCDLLPVESEDILKSNDPSVIQGRILREEKADLAIAELFVKQVFPDVSNLPGGDIILKCWRCQFSSAQDVLEQYQKSQIIFDSQA</sequence>
<keyword evidence="1" id="KW-0547">Nucleotide-binding</keyword>
<dbReference type="GO" id="GO:0005737">
    <property type="term" value="C:cytoplasm"/>
    <property type="evidence" value="ECO:0007669"/>
    <property type="project" value="TreeGrafter"/>
</dbReference>
<evidence type="ECO:0000259" key="3">
    <source>
        <dbReference type="PROSITE" id="PS50011"/>
    </source>
</evidence>
<dbReference type="SUPFAM" id="SSF56112">
    <property type="entry name" value="Protein kinase-like (PK-like)"/>
    <property type="match status" value="1"/>
</dbReference>
<dbReference type="OrthoDB" id="1668230at2759"/>
<gene>
    <name evidence="4" type="ORF">BDV24DRAFT_146220</name>
</gene>
<dbReference type="Proteomes" id="UP000325558">
    <property type="component" value="Unassembled WGS sequence"/>
</dbReference>
<dbReference type="PANTHER" id="PTHR24346:SF30">
    <property type="entry name" value="MATERNAL EMBRYONIC LEUCINE ZIPPER KINASE"/>
    <property type="match status" value="1"/>
</dbReference>
<evidence type="ECO:0000256" key="1">
    <source>
        <dbReference type="ARBA" id="ARBA00022741"/>
    </source>
</evidence>
<dbReference type="InterPro" id="IPR000719">
    <property type="entry name" value="Prot_kinase_dom"/>
</dbReference>
<evidence type="ECO:0000313" key="4">
    <source>
        <dbReference type="EMBL" id="KAE8334232.1"/>
    </source>
</evidence>
<dbReference type="GO" id="GO:0035556">
    <property type="term" value="P:intracellular signal transduction"/>
    <property type="evidence" value="ECO:0007669"/>
    <property type="project" value="TreeGrafter"/>
</dbReference>
<dbReference type="CDD" id="cd00180">
    <property type="entry name" value="PKc"/>
    <property type="match status" value="1"/>
</dbReference>
<dbReference type="Gene3D" id="1.10.510.10">
    <property type="entry name" value="Transferase(Phosphotransferase) domain 1"/>
    <property type="match status" value="1"/>
</dbReference>
<dbReference type="Pfam" id="PF00069">
    <property type="entry name" value="Pkinase"/>
    <property type="match status" value="1"/>
</dbReference>
<proteinExistence type="predicted"/>
<evidence type="ECO:0000256" key="2">
    <source>
        <dbReference type="ARBA" id="ARBA00022840"/>
    </source>
</evidence>
<dbReference type="InterPro" id="IPR011009">
    <property type="entry name" value="Kinase-like_dom_sf"/>
</dbReference>
<dbReference type="EMBL" id="ML737324">
    <property type="protein sequence ID" value="KAE8334232.1"/>
    <property type="molecule type" value="Genomic_DNA"/>
</dbReference>
<dbReference type="GO" id="GO:0005524">
    <property type="term" value="F:ATP binding"/>
    <property type="evidence" value="ECO:0007669"/>
    <property type="project" value="UniProtKB-KW"/>
</dbReference>
<name>A0A5N6XMR1_9EURO</name>
<dbReference type="PANTHER" id="PTHR24346">
    <property type="entry name" value="MAP/MICROTUBULE AFFINITY-REGULATING KINASE"/>
    <property type="match status" value="1"/>
</dbReference>
<feature type="domain" description="Protein kinase" evidence="3">
    <location>
        <begin position="1"/>
        <end position="316"/>
    </location>
</feature>
<accession>A0A5N6XMR1</accession>
<organism evidence="4">
    <name type="scientific">Aspergillus arachidicola</name>
    <dbReference type="NCBI Taxonomy" id="656916"/>
    <lineage>
        <taxon>Eukaryota</taxon>
        <taxon>Fungi</taxon>
        <taxon>Dikarya</taxon>
        <taxon>Ascomycota</taxon>
        <taxon>Pezizomycotina</taxon>
        <taxon>Eurotiomycetes</taxon>
        <taxon>Eurotiomycetidae</taxon>
        <taxon>Eurotiales</taxon>
        <taxon>Aspergillaceae</taxon>
        <taxon>Aspergillus</taxon>
        <taxon>Aspergillus subgen. Circumdati</taxon>
    </lineage>
</organism>